<evidence type="ECO:0000256" key="7">
    <source>
        <dbReference type="ARBA" id="ARBA00022692"/>
    </source>
</evidence>
<dbReference type="GO" id="GO:0016655">
    <property type="term" value="F:oxidoreductase activity, acting on NAD(P)H, quinone or similar compound as acceptor"/>
    <property type="evidence" value="ECO:0007669"/>
    <property type="project" value="InterPro"/>
</dbReference>
<keyword evidence="1" id="KW-0813">Transport</keyword>
<evidence type="ECO:0000256" key="8">
    <source>
        <dbReference type="ARBA" id="ARBA00022967"/>
    </source>
</evidence>
<evidence type="ECO:0000256" key="6">
    <source>
        <dbReference type="ARBA" id="ARBA00022643"/>
    </source>
</evidence>
<dbReference type="GO" id="GO:0006814">
    <property type="term" value="P:sodium ion transport"/>
    <property type="evidence" value="ECO:0007669"/>
    <property type="project" value="UniProtKB-KW"/>
</dbReference>
<keyword evidence="11" id="KW-0915">Sodium</keyword>
<evidence type="ECO:0000256" key="14">
    <source>
        <dbReference type="ARBA" id="ARBA00023136"/>
    </source>
</evidence>
<keyword evidence="10" id="KW-0520">NAD</keyword>
<keyword evidence="14" id="KW-0472">Membrane</keyword>
<dbReference type="PANTHER" id="PTHR37838">
    <property type="entry name" value="NA(+)-TRANSLOCATING NADH-QUINONE REDUCTASE SUBUNIT C"/>
    <property type="match status" value="1"/>
</dbReference>
<evidence type="ECO:0000259" key="16">
    <source>
        <dbReference type="SMART" id="SM00900"/>
    </source>
</evidence>
<dbReference type="SMART" id="SM00900">
    <property type="entry name" value="FMN_bind"/>
    <property type="match status" value="1"/>
</dbReference>
<dbReference type="PANTHER" id="PTHR37838:SF1">
    <property type="entry name" value="NA(+)-TRANSLOCATING NADH-QUINONE REDUCTASE SUBUNIT C"/>
    <property type="match status" value="1"/>
</dbReference>
<keyword evidence="8" id="KW-1278">Translocase</keyword>
<keyword evidence="15" id="KW-0739">Sodium transport</keyword>
<feature type="domain" description="FMN-binding" evidence="16">
    <location>
        <begin position="97"/>
        <end position="189"/>
    </location>
</feature>
<evidence type="ECO:0000256" key="13">
    <source>
        <dbReference type="ARBA" id="ARBA00023075"/>
    </source>
</evidence>
<evidence type="ECO:0000256" key="12">
    <source>
        <dbReference type="ARBA" id="ARBA00023065"/>
    </source>
</evidence>
<keyword evidence="12" id="KW-0406">Ion transport</keyword>
<proteinExistence type="predicted"/>
<keyword evidence="7" id="KW-0812">Transmembrane</keyword>
<dbReference type="Pfam" id="PF04205">
    <property type="entry name" value="FMN_bind"/>
    <property type="match status" value="1"/>
</dbReference>
<evidence type="ECO:0000256" key="5">
    <source>
        <dbReference type="ARBA" id="ARBA00022630"/>
    </source>
</evidence>
<comment type="caution">
    <text evidence="17">The sequence shown here is derived from an EMBL/GenBank/DDBJ whole genome shotgun (WGS) entry which is preliminary data.</text>
</comment>
<keyword evidence="6" id="KW-0288">FMN</keyword>
<dbReference type="GO" id="GO:0016020">
    <property type="term" value="C:membrane"/>
    <property type="evidence" value="ECO:0007669"/>
    <property type="project" value="InterPro"/>
</dbReference>
<evidence type="ECO:0000256" key="15">
    <source>
        <dbReference type="ARBA" id="ARBA00023201"/>
    </source>
</evidence>
<evidence type="ECO:0000256" key="2">
    <source>
        <dbReference type="ARBA" id="ARBA00022475"/>
    </source>
</evidence>
<name>A0A0F9NBX9_9ZZZZ</name>
<dbReference type="AlphaFoldDB" id="A0A0F9NBX9"/>
<sequence length="206" mass="22970">MKERVWVIILLLIVSSVCAGALGIINVKTRPLIAKNKELNLKRAVLSALHVSYQKEELEETFQAEVKLHIFDEIPFYLRYSQEGKLETVAFKMEGSGLWAPISMVIALRPDLETIHGMAILEQAETPGLGARIVEAEFLAGFVGKRIEPKIILVSRKKAQGENEVDAITGATLSSKALEEIINKESHRYREAIITSKMIEEVANES</sequence>
<evidence type="ECO:0000256" key="1">
    <source>
        <dbReference type="ARBA" id="ARBA00022448"/>
    </source>
</evidence>
<organism evidence="17">
    <name type="scientific">marine sediment metagenome</name>
    <dbReference type="NCBI Taxonomy" id="412755"/>
    <lineage>
        <taxon>unclassified sequences</taxon>
        <taxon>metagenomes</taxon>
        <taxon>ecological metagenomes</taxon>
    </lineage>
</organism>
<dbReference type="InterPro" id="IPR010204">
    <property type="entry name" value="NqrC"/>
</dbReference>
<accession>A0A0F9NBX9</accession>
<gene>
    <name evidence="17" type="ORF">LCGC14_1355650</name>
</gene>
<reference evidence="17" key="1">
    <citation type="journal article" date="2015" name="Nature">
        <title>Complex archaea that bridge the gap between prokaryotes and eukaryotes.</title>
        <authorList>
            <person name="Spang A."/>
            <person name="Saw J.H."/>
            <person name="Jorgensen S.L."/>
            <person name="Zaremba-Niedzwiedzka K."/>
            <person name="Martijn J."/>
            <person name="Lind A.E."/>
            <person name="van Eijk R."/>
            <person name="Schleper C."/>
            <person name="Guy L."/>
            <person name="Ettema T.J."/>
        </authorList>
    </citation>
    <scope>NUCLEOTIDE SEQUENCE</scope>
</reference>
<evidence type="ECO:0000313" key="17">
    <source>
        <dbReference type="EMBL" id="KKM78872.1"/>
    </source>
</evidence>
<keyword evidence="9" id="KW-1133">Transmembrane helix</keyword>
<evidence type="ECO:0000256" key="11">
    <source>
        <dbReference type="ARBA" id="ARBA00023053"/>
    </source>
</evidence>
<protein>
    <recommendedName>
        <fullName evidence="16">FMN-binding domain-containing protein</fullName>
    </recommendedName>
</protein>
<keyword evidence="13" id="KW-0830">Ubiquinone</keyword>
<keyword evidence="2" id="KW-1003">Cell membrane</keyword>
<keyword evidence="4" id="KW-0597">Phosphoprotein</keyword>
<evidence type="ECO:0000256" key="4">
    <source>
        <dbReference type="ARBA" id="ARBA00022553"/>
    </source>
</evidence>
<keyword evidence="5" id="KW-0285">Flavoprotein</keyword>
<dbReference type="GO" id="GO:0010181">
    <property type="term" value="F:FMN binding"/>
    <property type="evidence" value="ECO:0007669"/>
    <property type="project" value="InterPro"/>
</dbReference>
<keyword evidence="3" id="KW-0997">Cell inner membrane</keyword>
<evidence type="ECO:0000256" key="10">
    <source>
        <dbReference type="ARBA" id="ARBA00023027"/>
    </source>
</evidence>
<dbReference type="InterPro" id="IPR007329">
    <property type="entry name" value="FMN-bd"/>
</dbReference>
<evidence type="ECO:0000256" key="9">
    <source>
        <dbReference type="ARBA" id="ARBA00022989"/>
    </source>
</evidence>
<dbReference type="EMBL" id="LAZR01008421">
    <property type="protein sequence ID" value="KKM78872.1"/>
    <property type="molecule type" value="Genomic_DNA"/>
</dbReference>
<evidence type="ECO:0000256" key="3">
    <source>
        <dbReference type="ARBA" id="ARBA00022519"/>
    </source>
</evidence>